<gene>
    <name evidence="1" type="primary">Acey_s0073.g741</name>
    <name evidence="1" type="ORF">Y032_0073g741</name>
</gene>
<dbReference type="AlphaFoldDB" id="A0A016TW40"/>
<accession>A0A016TW40</accession>
<comment type="caution">
    <text evidence="1">The sequence shown here is derived from an EMBL/GenBank/DDBJ whole genome shotgun (WGS) entry which is preliminary data.</text>
</comment>
<evidence type="ECO:0000313" key="2">
    <source>
        <dbReference type="Proteomes" id="UP000024635"/>
    </source>
</evidence>
<sequence length="107" mass="11963">MRMFRALTARSGILDISSFGCKKSERRFKCVVFDTFLASLSETESGMETFEEDAVISITFLLTSRSEGWNGLATCAKSSLHVCHVRFYSGHARQDGRSSENLLKNQA</sequence>
<name>A0A016TW40_9BILA</name>
<evidence type="ECO:0000313" key="1">
    <source>
        <dbReference type="EMBL" id="EYC06862.1"/>
    </source>
</evidence>
<proteinExistence type="predicted"/>
<protein>
    <submittedName>
        <fullName evidence="1">Uncharacterized protein</fullName>
    </submittedName>
</protein>
<organism evidence="1 2">
    <name type="scientific">Ancylostoma ceylanicum</name>
    <dbReference type="NCBI Taxonomy" id="53326"/>
    <lineage>
        <taxon>Eukaryota</taxon>
        <taxon>Metazoa</taxon>
        <taxon>Ecdysozoa</taxon>
        <taxon>Nematoda</taxon>
        <taxon>Chromadorea</taxon>
        <taxon>Rhabditida</taxon>
        <taxon>Rhabditina</taxon>
        <taxon>Rhabditomorpha</taxon>
        <taxon>Strongyloidea</taxon>
        <taxon>Ancylostomatidae</taxon>
        <taxon>Ancylostomatinae</taxon>
        <taxon>Ancylostoma</taxon>
    </lineage>
</organism>
<keyword evidence="2" id="KW-1185">Reference proteome</keyword>
<dbReference type="Proteomes" id="UP000024635">
    <property type="component" value="Unassembled WGS sequence"/>
</dbReference>
<dbReference type="EMBL" id="JARK01001409">
    <property type="protein sequence ID" value="EYC06862.1"/>
    <property type="molecule type" value="Genomic_DNA"/>
</dbReference>
<reference evidence="2" key="1">
    <citation type="journal article" date="2015" name="Nat. Genet.">
        <title>The genome and transcriptome of the zoonotic hookworm Ancylostoma ceylanicum identify infection-specific gene families.</title>
        <authorList>
            <person name="Schwarz E.M."/>
            <person name="Hu Y."/>
            <person name="Antoshechkin I."/>
            <person name="Miller M.M."/>
            <person name="Sternberg P.W."/>
            <person name="Aroian R.V."/>
        </authorList>
    </citation>
    <scope>NUCLEOTIDE SEQUENCE</scope>
    <source>
        <strain evidence="2">HY135</strain>
    </source>
</reference>